<evidence type="ECO:0000256" key="9">
    <source>
        <dbReference type="ARBA" id="ARBA00022801"/>
    </source>
</evidence>
<dbReference type="InterPro" id="IPR009003">
    <property type="entry name" value="Peptidase_S1_PA"/>
</dbReference>
<dbReference type="PRINTS" id="PR00834">
    <property type="entry name" value="PROTEASES2C"/>
</dbReference>
<keyword evidence="9" id="KW-0378">Hydrolase</keyword>
<dbReference type="GO" id="GO:0006508">
    <property type="term" value="P:proteolysis"/>
    <property type="evidence" value="ECO:0007669"/>
    <property type="project" value="UniProtKB-KW"/>
</dbReference>
<dbReference type="AlphaFoldDB" id="A0A835PKM7"/>
<dbReference type="Gene3D" id="2.40.10.10">
    <property type="entry name" value="Trypsin-like serine proteases"/>
    <property type="match status" value="2"/>
</dbReference>
<feature type="domain" description="PDZ" evidence="13">
    <location>
        <begin position="659"/>
        <end position="730"/>
    </location>
</feature>
<dbReference type="InterPro" id="IPR037518">
    <property type="entry name" value="MPN"/>
</dbReference>
<protein>
    <submittedName>
        <fullName evidence="15">Uncharacterized protein</fullName>
    </submittedName>
</protein>
<evidence type="ECO:0000313" key="16">
    <source>
        <dbReference type="Proteomes" id="UP000636800"/>
    </source>
</evidence>
<dbReference type="InterPro" id="IPR044098">
    <property type="entry name" value="STAMBP/STALP-like_MPN"/>
</dbReference>
<dbReference type="FunFam" id="2.40.10.10:FF:000001">
    <property type="entry name" value="Periplasmic serine protease DegS"/>
    <property type="match status" value="1"/>
</dbReference>
<dbReference type="InterPro" id="IPR039382">
    <property type="entry name" value="DEGP1/8_PDZ_dom"/>
</dbReference>
<dbReference type="OrthoDB" id="5994at2759"/>
<dbReference type="Pfam" id="PF13365">
    <property type="entry name" value="Trypsin_2"/>
    <property type="match status" value="1"/>
</dbReference>
<dbReference type="SMART" id="SM00232">
    <property type="entry name" value="JAB_MPN"/>
    <property type="match status" value="1"/>
</dbReference>
<evidence type="ECO:0000256" key="1">
    <source>
        <dbReference type="ARBA" id="ARBA00001947"/>
    </source>
</evidence>
<evidence type="ECO:0000313" key="15">
    <source>
        <dbReference type="EMBL" id="KAG0455029.1"/>
    </source>
</evidence>
<evidence type="ECO:0000256" key="3">
    <source>
        <dbReference type="ARBA" id="ARBA00010541"/>
    </source>
</evidence>
<dbReference type="InterPro" id="IPR023614">
    <property type="entry name" value="Porin_dom_sf"/>
</dbReference>
<dbReference type="Gene3D" id="2.30.42.10">
    <property type="match status" value="1"/>
</dbReference>
<keyword evidence="11" id="KW-0809">Transit peptide</keyword>
<dbReference type="PROSITE" id="PS50249">
    <property type="entry name" value="MPN"/>
    <property type="match status" value="1"/>
</dbReference>
<dbReference type="Pfam" id="PF01398">
    <property type="entry name" value="JAB"/>
    <property type="match status" value="1"/>
</dbReference>
<keyword evidence="5" id="KW-0150">Chloroplast</keyword>
<feature type="region of interest" description="Disordered" evidence="12">
    <location>
        <begin position="896"/>
        <end position="920"/>
    </location>
</feature>
<evidence type="ECO:0000256" key="4">
    <source>
        <dbReference type="ARBA" id="ARBA00010981"/>
    </source>
</evidence>
<evidence type="ECO:0000256" key="2">
    <source>
        <dbReference type="ARBA" id="ARBA00004229"/>
    </source>
</evidence>
<comment type="similarity">
    <text evidence="4">Belongs to the peptidase M67C family.</text>
</comment>
<evidence type="ECO:0000256" key="11">
    <source>
        <dbReference type="ARBA" id="ARBA00022946"/>
    </source>
</evidence>
<evidence type="ECO:0000259" key="14">
    <source>
        <dbReference type="PROSITE" id="PS50249"/>
    </source>
</evidence>
<dbReference type="GO" id="GO:0061578">
    <property type="term" value="F:K63-linked deubiquitinase activity"/>
    <property type="evidence" value="ECO:0007669"/>
    <property type="project" value="InterPro"/>
</dbReference>
<dbReference type="GO" id="GO:0010206">
    <property type="term" value="P:photosystem II repair"/>
    <property type="evidence" value="ECO:0007669"/>
    <property type="project" value="UniProtKB-ARBA"/>
</dbReference>
<reference evidence="15 16" key="1">
    <citation type="journal article" date="2020" name="Nat. Food">
        <title>A phased Vanilla planifolia genome enables genetic improvement of flavour and production.</title>
        <authorList>
            <person name="Hasing T."/>
            <person name="Tang H."/>
            <person name="Brym M."/>
            <person name="Khazi F."/>
            <person name="Huang T."/>
            <person name="Chambers A.H."/>
        </authorList>
    </citation>
    <scope>NUCLEOTIDE SEQUENCE [LARGE SCALE GENOMIC DNA]</scope>
    <source>
        <tissue evidence="15">Leaf</tissue>
    </source>
</reference>
<comment type="similarity">
    <text evidence="3">Belongs to the peptidase S1C family.</text>
</comment>
<keyword evidence="6" id="KW-0934">Plastid</keyword>
<dbReference type="InterPro" id="IPR036034">
    <property type="entry name" value="PDZ_sf"/>
</dbReference>
<keyword evidence="7" id="KW-0645">Protease</keyword>
<dbReference type="SUPFAM" id="SSF50494">
    <property type="entry name" value="Trypsin-like serine proteases"/>
    <property type="match status" value="1"/>
</dbReference>
<organism evidence="15 16">
    <name type="scientific">Vanilla planifolia</name>
    <name type="common">Vanilla</name>
    <dbReference type="NCBI Taxonomy" id="51239"/>
    <lineage>
        <taxon>Eukaryota</taxon>
        <taxon>Viridiplantae</taxon>
        <taxon>Streptophyta</taxon>
        <taxon>Embryophyta</taxon>
        <taxon>Tracheophyta</taxon>
        <taxon>Spermatophyta</taxon>
        <taxon>Magnoliopsida</taxon>
        <taxon>Liliopsida</taxon>
        <taxon>Asparagales</taxon>
        <taxon>Orchidaceae</taxon>
        <taxon>Vanilloideae</taxon>
        <taxon>Vanilleae</taxon>
        <taxon>Vanilla</taxon>
    </lineage>
</organism>
<dbReference type="SUPFAM" id="SSF50156">
    <property type="entry name" value="PDZ domain-like"/>
    <property type="match status" value="1"/>
</dbReference>
<sequence>MVLVPPIFDFPPLAARTRMLVPAYDLLFGKLALQSLFEDYFEKARYLNTRILLKPLEDPHVDLVATVSGALDQKSGERVVGNALFRWQRDLDDPHTFMDLFISSSDPILRLRSCAYYPKLGLGAFGIFPALIPKRINPEDYGVLGLRYGSEKLSFGTMFMPFPVSRETPMSAWAVGRTGSLSLGVKYDPPNGNRSPMNFKDLKNWSCAIGYGLGSGSPLSPSFNFSLELVRRSQLIASFYYHVVVQRRVNNPFEENQVVGITNYIDFGFELATRIDREKSAGNVDESSFQIAASWQANKNFLVKGKTGPSSSALTLAFKSWWKPSFTFSITAISDRPSGSMSYGFGIRAENIREASLPNTNELTDHLLLETFTFSPSFPADSIHGMAALPHLQDLADTARRPTLLPSITGGCRRRCNPNPSAALSFSLLLTDASSASAFVVTTPRKLQSDELATVRLFQENTPSVVYITNLAVRQDAFTLDVLEVPQGSGSGFVWDKQGHIVTNYHVIRGASDLRVTLADQSTYEAKIVGFDQDKDVAVLRISAPKDKLRPIPVGVSADLLVGQKVYAIGNPFGLDHTLTTGVISGLRREISSAATGRPIQDVIQTDAAINPGNSGGPLLDSSGNLIGINTAIYSPSGASSGVGFSIPVDTVGGIVEQLVKFGKVTRPILGIKFAPDQSVEQLGVSGVLVLDAPPNGPAGKAGLQPTKRDTYGRLILGDIITSVNGKRLQMEAIYTESWISGVMWKEKYRKPFGAGGRHEEIEMSELDVIVMAVVFVDRIVVPRREIAVRNAKEEVSTSSPSLPPKVSYSWLWPREREKMADKIVREAEAYCEEGNLEGFRQAVESYSRIISEIIPHHQCYSINSKEILQHRKILQELVNDLENLNLLSSGKIDGMSSSSTRLSKQNQNDPLTTPHSDMLATGRGKIRTKSSERTHGKDAELVFFSAMKMNSSKTFQTSLASAEDFNINIKAVKHYFPSPALYCVEAPPVIGHVSHVSFPEPNEFYVDSSCKGSSTSKATNYVHISAGLMDKFMELARSNTVKDFETCGILGASLKNNTYYITTLVMPKQESTSNTCQALSEEEIHAILAGESLYPAGWIHTHPSQTCFLSSIDLHTQYSYQVMLPEAVAIVMAPTDPERKSGIFRLSDPGGIDVLRHCKERGFHSHPETEDGGPIYETCSDVYVDPSLRFEVFDMRLQSVD</sequence>
<evidence type="ECO:0000256" key="12">
    <source>
        <dbReference type="SAM" id="MobiDB-lite"/>
    </source>
</evidence>
<keyword evidence="8" id="KW-0833">Ubl conjugation pathway</keyword>
<feature type="domain" description="MPN" evidence="14">
    <location>
        <begin position="1023"/>
        <end position="1153"/>
    </location>
</feature>
<dbReference type="GO" id="GO:0009534">
    <property type="term" value="C:chloroplast thylakoid"/>
    <property type="evidence" value="ECO:0007669"/>
    <property type="project" value="UniProtKB-ARBA"/>
</dbReference>
<dbReference type="PROSITE" id="PS50106">
    <property type="entry name" value="PDZ"/>
    <property type="match status" value="1"/>
</dbReference>
<evidence type="ECO:0000259" key="13">
    <source>
        <dbReference type="PROSITE" id="PS50106"/>
    </source>
</evidence>
<evidence type="ECO:0000256" key="6">
    <source>
        <dbReference type="ARBA" id="ARBA00022640"/>
    </source>
</evidence>
<keyword evidence="10" id="KW-0720">Serine protease</keyword>
<dbReference type="InterPro" id="IPR043504">
    <property type="entry name" value="Peptidase_S1_PA_chymotrypsin"/>
</dbReference>
<dbReference type="FunFam" id="2.40.10.10:FF:000103">
    <property type="entry name" value="Protease Do-like 1, chloroplastic"/>
    <property type="match status" value="1"/>
</dbReference>
<dbReference type="Gene3D" id="3.40.140.10">
    <property type="entry name" value="Cytidine Deaminase, domain 2"/>
    <property type="match status" value="1"/>
</dbReference>
<dbReference type="GO" id="GO:0140492">
    <property type="term" value="F:metal-dependent deubiquitinase activity"/>
    <property type="evidence" value="ECO:0007669"/>
    <property type="project" value="InterPro"/>
</dbReference>
<feature type="compositionally biased region" description="Polar residues" evidence="12">
    <location>
        <begin position="901"/>
        <end position="916"/>
    </location>
</feature>
<dbReference type="InterPro" id="IPR001478">
    <property type="entry name" value="PDZ"/>
</dbReference>
<evidence type="ECO:0000256" key="10">
    <source>
        <dbReference type="ARBA" id="ARBA00022825"/>
    </source>
</evidence>
<dbReference type="CDD" id="cd08066">
    <property type="entry name" value="MPN_AMSH_like"/>
    <property type="match status" value="1"/>
</dbReference>
<dbReference type="Proteomes" id="UP000636800">
    <property type="component" value="Chromosome 13"/>
</dbReference>
<name>A0A835PKM7_VANPL</name>
<dbReference type="InterPro" id="IPR001940">
    <property type="entry name" value="Peptidase_S1C"/>
</dbReference>
<dbReference type="SUPFAM" id="SSF102712">
    <property type="entry name" value="JAB1/MPN domain"/>
    <property type="match status" value="1"/>
</dbReference>
<dbReference type="EMBL" id="JADCNL010000013">
    <property type="protein sequence ID" value="KAG0455029.1"/>
    <property type="molecule type" value="Genomic_DNA"/>
</dbReference>
<dbReference type="FunFam" id="3.40.140.10:FF:000046">
    <property type="entry name" value="AMSH-like ubiquitin thioesterase 2"/>
    <property type="match status" value="1"/>
</dbReference>
<dbReference type="PANTHER" id="PTHR35738:SF3">
    <property type="entry name" value="OS05G0577800 PROTEIN"/>
    <property type="match status" value="1"/>
</dbReference>
<evidence type="ECO:0000256" key="7">
    <source>
        <dbReference type="ARBA" id="ARBA00022670"/>
    </source>
</evidence>
<gene>
    <name evidence="15" type="ORF">HPP92_024321</name>
</gene>
<proteinExistence type="inferred from homology"/>
<dbReference type="PANTHER" id="PTHR35738">
    <property type="entry name" value="OS05G0577800 PROTEIN"/>
    <property type="match status" value="1"/>
</dbReference>
<dbReference type="Gene3D" id="2.40.160.10">
    <property type="entry name" value="Porin"/>
    <property type="match status" value="1"/>
</dbReference>
<dbReference type="GO" id="GO:0070536">
    <property type="term" value="P:protein K63-linked deubiquitination"/>
    <property type="evidence" value="ECO:0007669"/>
    <property type="project" value="InterPro"/>
</dbReference>
<comment type="cofactor">
    <cofactor evidence="1">
        <name>Zn(2+)</name>
        <dbReference type="ChEBI" id="CHEBI:29105"/>
    </cofactor>
</comment>
<keyword evidence="16" id="KW-1185">Reference proteome</keyword>
<comment type="caution">
    <text evidence="15">The sequence shown here is derived from an EMBL/GenBank/DDBJ whole genome shotgun (WGS) entry which is preliminary data.</text>
</comment>
<accession>A0A835PKM7</accession>
<dbReference type="GO" id="GO:0004252">
    <property type="term" value="F:serine-type endopeptidase activity"/>
    <property type="evidence" value="ECO:0007669"/>
    <property type="project" value="InterPro"/>
</dbReference>
<dbReference type="CDD" id="cd00990">
    <property type="entry name" value="cpPDZ_AtDEGP1-like"/>
    <property type="match status" value="1"/>
</dbReference>
<comment type="subcellular location">
    <subcellularLocation>
        <location evidence="2">Plastid</location>
        <location evidence="2">Chloroplast</location>
    </subcellularLocation>
</comment>
<dbReference type="InterPro" id="IPR000555">
    <property type="entry name" value="JAMM/MPN+_dom"/>
</dbReference>
<evidence type="ECO:0000256" key="5">
    <source>
        <dbReference type="ARBA" id="ARBA00022528"/>
    </source>
</evidence>
<evidence type="ECO:0000256" key="8">
    <source>
        <dbReference type="ARBA" id="ARBA00022786"/>
    </source>
</evidence>